<feature type="repeat" description="ANK" evidence="3">
    <location>
        <begin position="1184"/>
        <end position="1216"/>
    </location>
</feature>
<dbReference type="SMART" id="SM00248">
    <property type="entry name" value="ANK"/>
    <property type="match status" value="47"/>
</dbReference>
<dbReference type="Gene3D" id="1.25.40.20">
    <property type="entry name" value="Ankyrin repeat-containing domain"/>
    <property type="match status" value="16"/>
</dbReference>
<dbReference type="SUPFAM" id="SSF52540">
    <property type="entry name" value="P-loop containing nucleoside triphosphate hydrolases"/>
    <property type="match status" value="2"/>
</dbReference>
<organism evidence="6 7">
    <name type="scientific">Batillaria attramentaria</name>
    <dbReference type="NCBI Taxonomy" id="370345"/>
    <lineage>
        <taxon>Eukaryota</taxon>
        <taxon>Metazoa</taxon>
        <taxon>Spiralia</taxon>
        <taxon>Lophotrochozoa</taxon>
        <taxon>Mollusca</taxon>
        <taxon>Gastropoda</taxon>
        <taxon>Caenogastropoda</taxon>
        <taxon>Sorbeoconcha</taxon>
        <taxon>Cerithioidea</taxon>
        <taxon>Batillariidae</taxon>
        <taxon>Batillaria</taxon>
    </lineage>
</organism>
<dbReference type="InterPro" id="IPR036770">
    <property type="entry name" value="Ankyrin_rpt-contain_sf"/>
</dbReference>
<dbReference type="InterPro" id="IPR003593">
    <property type="entry name" value="AAA+_ATPase"/>
</dbReference>
<feature type="repeat" description="ANK" evidence="3">
    <location>
        <begin position="2988"/>
        <end position="3020"/>
    </location>
</feature>
<dbReference type="PANTHER" id="PTHR24198">
    <property type="entry name" value="ANKYRIN REPEAT AND PROTEIN KINASE DOMAIN-CONTAINING PROTEIN"/>
    <property type="match status" value="1"/>
</dbReference>
<feature type="repeat" description="ANK" evidence="3">
    <location>
        <begin position="1600"/>
        <end position="1632"/>
    </location>
</feature>
<reference evidence="6 7" key="1">
    <citation type="journal article" date="2023" name="Sci. Data">
        <title>Genome assembly of the Korean intertidal mud-creeper Batillaria attramentaria.</title>
        <authorList>
            <person name="Patra A.K."/>
            <person name="Ho P.T."/>
            <person name="Jun S."/>
            <person name="Lee S.J."/>
            <person name="Kim Y."/>
            <person name="Won Y.J."/>
        </authorList>
    </citation>
    <scope>NUCLEOTIDE SEQUENCE [LARGE SCALE GENOMIC DNA]</scope>
    <source>
        <strain evidence="6">Wonlab-2016</strain>
    </source>
</reference>
<accession>A0ABD0L8P3</accession>
<feature type="region of interest" description="Disordered" evidence="4">
    <location>
        <begin position="102"/>
        <end position="121"/>
    </location>
</feature>
<feature type="repeat" description="ANK" evidence="3">
    <location>
        <begin position="1151"/>
        <end position="1183"/>
    </location>
</feature>
<feature type="repeat" description="ANK" evidence="3">
    <location>
        <begin position="3263"/>
        <end position="3295"/>
    </location>
</feature>
<evidence type="ECO:0000313" key="7">
    <source>
        <dbReference type="Proteomes" id="UP001519460"/>
    </source>
</evidence>
<feature type="repeat" description="ANK" evidence="3">
    <location>
        <begin position="2789"/>
        <end position="2821"/>
    </location>
</feature>
<dbReference type="Gene3D" id="3.40.50.300">
    <property type="entry name" value="P-loop containing nucleotide triphosphate hydrolases"/>
    <property type="match status" value="1"/>
</dbReference>
<keyword evidence="7" id="KW-1185">Reference proteome</keyword>
<feature type="repeat" description="ANK" evidence="3">
    <location>
        <begin position="1666"/>
        <end position="1698"/>
    </location>
</feature>
<dbReference type="PROSITE" id="PS50088">
    <property type="entry name" value="ANK_REPEAT"/>
    <property type="match status" value="42"/>
</dbReference>
<dbReference type="PANTHER" id="PTHR24198:SF165">
    <property type="entry name" value="ANKYRIN REPEAT-CONTAINING PROTEIN-RELATED"/>
    <property type="match status" value="1"/>
</dbReference>
<dbReference type="InterPro" id="IPR027417">
    <property type="entry name" value="P-loop_NTPase"/>
</dbReference>
<protein>
    <recommendedName>
        <fullName evidence="5">AAA+ ATPase domain-containing protein</fullName>
    </recommendedName>
</protein>
<keyword evidence="2 3" id="KW-0040">ANK repeat</keyword>
<feature type="repeat" description="ANK" evidence="3">
    <location>
        <begin position="1336"/>
        <end position="1368"/>
    </location>
</feature>
<evidence type="ECO:0000259" key="5">
    <source>
        <dbReference type="SMART" id="SM00382"/>
    </source>
</evidence>
<dbReference type="InterPro" id="IPR049050">
    <property type="entry name" value="nSTAND3"/>
</dbReference>
<feature type="repeat" description="ANK" evidence="3">
    <location>
        <begin position="1820"/>
        <end position="1853"/>
    </location>
</feature>
<feature type="repeat" description="ANK" evidence="3">
    <location>
        <begin position="1854"/>
        <end position="1887"/>
    </location>
</feature>
<evidence type="ECO:0000256" key="1">
    <source>
        <dbReference type="ARBA" id="ARBA00022737"/>
    </source>
</evidence>
<evidence type="ECO:0000313" key="6">
    <source>
        <dbReference type="EMBL" id="KAK7495784.1"/>
    </source>
</evidence>
<feature type="repeat" description="ANK" evidence="3">
    <location>
        <begin position="2822"/>
        <end position="2854"/>
    </location>
</feature>
<feature type="repeat" description="ANK" evidence="3">
    <location>
        <begin position="2722"/>
        <end position="2754"/>
    </location>
</feature>
<feature type="repeat" description="ANK" evidence="3">
    <location>
        <begin position="1402"/>
        <end position="1434"/>
    </location>
</feature>
<feature type="repeat" description="ANK" evidence="3">
    <location>
        <begin position="1950"/>
        <end position="1982"/>
    </location>
</feature>
<feature type="repeat" description="ANK" evidence="3">
    <location>
        <begin position="1369"/>
        <end position="1401"/>
    </location>
</feature>
<dbReference type="Pfam" id="PF20720">
    <property type="entry name" value="nSTAND3"/>
    <property type="match status" value="2"/>
</dbReference>
<feature type="compositionally biased region" description="Basic and acidic residues" evidence="4">
    <location>
        <begin position="796"/>
        <end position="810"/>
    </location>
</feature>
<feature type="domain" description="AAA+ ATPase" evidence="5">
    <location>
        <begin position="2157"/>
        <end position="2304"/>
    </location>
</feature>
<evidence type="ECO:0000256" key="4">
    <source>
        <dbReference type="SAM" id="MobiDB-lite"/>
    </source>
</evidence>
<feature type="repeat" description="ANK" evidence="3">
    <location>
        <begin position="3021"/>
        <end position="3053"/>
    </location>
</feature>
<evidence type="ECO:0000256" key="3">
    <source>
        <dbReference type="PROSITE-ProRule" id="PRU00023"/>
    </source>
</evidence>
<feature type="repeat" description="ANK" evidence="3">
    <location>
        <begin position="1501"/>
        <end position="1533"/>
    </location>
</feature>
<feature type="domain" description="AAA+ ATPase" evidence="5">
    <location>
        <begin position="140"/>
        <end position="251"/>
    </location>
</feature>
<name>A0ABD0L8P3_9CAEN</name>
<feature type="repeat" description="ANK" evidence="3">
    <location>
        <begin position="3186"/>
        <end position="3218"/>
    </location>
</feature>
<proteinExistence type="predicted"/>
<feature type="repeat" description="ANK" evidence="3">
    <location>
        <begin position="3153"/>
        <end position="3185"/>
    </location>
</feature>
<feature type="repeat" description="ANK" evidence="3">
    <location>
        <begin position="2955"/>
        <end position="2987"/>
    </location>
</feature>
<feature type="repeat" description="ANK" evidence="3">
    <location>
        <begin position="1567"/>
        <end position="1599"/>
    </location>
</feature>
<dbReference type="EMBL" id="JACVVK020000072">
    <property type="protein sequence ID" value="KAK7495784.1"/>
    <property type="molecule type" value="Genomic_DNA"/>
</dbReference>
<feature type="repeat" description="ANK" evidence="3">
    <location>
        <begin position="1633"/>
        <end position="1665"/>
    </location>
</feature>
<dbReference type="SMART" id="SM00382">
    <property type="entry name" value="AAA"/>
    <property type="match status" value="2"/>
</dbReference>
<feature type="repeat" description="ANK" evidence="3">
    <location>
        <begin position="1085"/>
        <end position="1117"/>
    </location>
</feature>
<feature type="region of interest" description="Disordered" evidence="4">
    <location>
        <begin position="784"/>
        <end position="875"/>
    </location>
</feature>
<dbReference type="Pfam" id="PF13637">
    <property type="entry name" value="Ank_4"/>
    <property type="match status" value="1"/>
</dbReference>
<evidence type="ECO:0000256" key="2">
    <source>
        <dbReference type="ARBA" id="ARBA00023043"/>
    </source>
</evidence>
<feature type="repeat" description="ANK" evidence="3">
    <location>
        <begin position="3120"/>
        <end position="3152"/>
    </location>
</feature>
<gene>
    <name evidence="6" type="ORF">BaRGS_00013004</name>
</gene>
<feature type="repeat" description="ANK" evidence="3">
    <location>
        <begin position="1984"/>
        <end position="2016"/>
    </location>
</feature>
<feature type="repeat" description="ANK" evidence="3">
    <location>
        <begin position="3087"/>
        <end position="3119"/>
    </location>
</feature>
<feature type="repeat" description="ANK" evidence="3">
    <location>
        <begin position="1699"/>
        <end position="1731"/>
    </location>
</feature>
<feature type="repeat" description="ANK" evidence="3">
    <location>
        <begin position="1468"/>
        <end position="1500"/>
    </location>
</feature>
<keyword evidence="1" id="KW-0677">Repeat</keyword>
<feature type="repeat" description="ANK" evidence="3">
    <location>
        <begin position="3054"/>
        <end position="3086"/>
    </location>
</feature>
<feature type="non-terminal residue" evidence="6">
    <location>
        <position position="3327"/>
    </location>
</feature>
<dbReference type="SUPFAM" id="SSF48403">
    <property type="entry name" value="Ankyrin repeat"/>
    <property type="match status" value="7"/>
</dbReference>
<dbReference type="Pfam" id="PF00023">
    <property type="entry name" value="Ank"/>
    <property type="match status" value="4"/>
</dbReference>
<feature type="compositionally biased region" description="Basic and acidic residues" evidence="4">
    <location>
        <begin position="102"/>
        <end position="111"/>
    </location>
</feature>
<dbReference type="CDD" id="cd00009">
    <property type="entry name" value="AAA"/>
    <property type="match status" value="1"/>
</dbReference>
<feature type="repeat" description="ANK" evidence="3">
    <location>
        <begin position="1784"/>
        <end position="1819"/>
    </location>
</feature>
<sequence length="3327" mass="369779">MNDMTSPECRSDREITQAVSASQDEDVTVPKEVATQDDVAGTVCGRGQLVVNVPQHSGGDINIGGEVNTTHNHNQLHQHFEFHGPVRCQRLVQICVGHHGDQEAGEERSEAIEETPTLRAESPSCVETDHLAEAASLLEERRRVVLCGPPGSGKTTLGHALLAHCKGFRPSAVSNVSELSVRIGGKGEVIVLMDGVLGEVRVDDRECRALRAVLRSVLDSIKVGKCRLVLTMYPHIIREIRSSDLYSFSSLIQSTDVIEIQSRGINEEQKRAMLEMHFRELHLETDRQDALVTEILQKDVSGAAFPWCCWKMVYNWKSMSDPTVFFVAPSESHVPLLQRMLHDPEHGEAFAAVLSLRMWGVACFFPHSPGQMRSRLELLGFRDFSPDRLKEYAHILKGSILNENGDSFQNRVVYDAVGLALGRSSRLHVLLRVCDVRFLVQHVRTKETATEFSVAIGTSKDDRQLLMQTMYEHIVGGRLPELCQHPSLHWPQFLQEFEAFCRERKNYVQALASAVDPVHRMPLLYWSIWGPSGHLTEWCLRLFDAQTHMTVLTDVFVKSEFAVAVMEHFLEMDTTRVLMTRHALQYVMTRSENMTGEIRFPLPSDEQCITDDMQASKTRVREHVQSGTYNSFQSPSFSVSDSQISMHVSDDAEAVSVLVSCKDFHLAFTGLMQGEAEQRDEGNRLLHVAADSGDLDAVKISAQNGAYPTSKDTSNQSSSELEATWINGTHNSDSCVQVTAQNQLRTDENTWFENETGSVVFTEECVADDDRAVAKRSVNYGHTAEQYSADDQPVACDERGGQSVADDREYQPVADNYSAEQPVADNNRAEQPVADNNSAEQPVADNNRAEQPVADNNRAEQPVADNNRAEQPVAGGVRAEEAAIRTRMWMKWSLVILFLISWFVVIGPLLIRVYFDENNSTPLQTSLVDGGYRQISHFLVEFTSGFNAWNTNDFRSLYRACLNGETEIVDQLLQGNNDDINRTNENGFACIHAAIYNNHTRTARVLIMHGADVNVKGSGITPLYLAAVYGQIEIAKLLIRRGADVNQNLEEGRVTPLHVVSESGRTEFAILLIASNADVNAKTKDGFTPLFYAILHDHLDIVRLLLQNGADVNTRIKHWTSPLFLACTRGRTGIVERLLLKGADINITDRLARTPLHVACENKHTETARLLVSRGAKLHAKDAKGFTPLDYAVMSGDLEIVDLLITRKLQVSSDPHEEYYKINNVFVRMPNQREDSGDTPLHLACSYGQTEIASRLINSTVADVDARNNRRLSPLHQAAHFGHTEIAYLLIQNHADVNARDKDLETPLHLAALSGHTMSTRLLTGSHADVNAKNVHGITPLYYASSAGNTKTARLLINSGADINMKDELGHTPFHMACWHGHTETARLLIQNGAHINMKSSHGNTALHYACSSGFNETVIILIKSGADISMKSSHGNTALHYACSSGFNETVIILIKSGANISVRNDLGSTPLYSACASGHTQIASLLLQRGADITAVDKNGDSPLHVAVAQNQREAVRFLIQNKADINALNVDGFSPLHSATKAGHAEIAVLLIQSNASVSIRNREGNTPLHFACDVGETETVRFLISRGADIDIDNNFGLTPFSLAACRGHFETARLLLQHKADINRRSTYGYTALYYASLLGQTESALFLIENGADVNMKDNEGSTSLHATGYSGQQKTARLLIRHHADVHTKDNSGRTPLHIACEYGSKGVVRLLLESKTNISSRDNEGNTPLHLVSRPYDPVFSHRLRRRRSSPSLTQYVDIARLLIERNADVDAMNNDRNTPLHIAFGFRDMYNEELIRILIKNTAEINVKDRSGKTLVHKASRRNHNTDILRLLITRQADINATDSFGMTALHVACLDSYNQDNVRLLVEHNADVNGKDIWGKTPLHYAPFSLGAITRVGIKVFAKHVDSSLDDYKWIDVSPKEKMVRILLDRGADVNAKDVFGSTPLHIASESGDAKVAGLLIERKADVNTKKTMNNYTPLHSACFAGKKEVVLRLLQNNADVNAKSRTGKTPLDLARERNHTDVIKILAEYANQGEYMDHEDPAWSDWRTSDAMIDPTDGWQDAELNMATVEEMLADSGMTVEPADDHNSEAVDNACPSEAGEMMPFIQLQDFQPSFLQFNSEATIDSDRSHYVYTDDMDNAVDALDTHGRVVLCGPPGCGKTFLAHALLRRYRRRGFKPYIITCLQDWHMHIGGEGRQSIALMDGALGKVRVDWNKHEQWQAIACSVRELNRTRDCLLVLTLYPHILRELHVLDTDSNSPLLQSMVVVHLMKDPLDVELKREMLTVHLNELHLDTAEQDALVTKILQKDVSGAAFPWCCRQLAKMLKSRPVSDISDDDEATPLFQNQVDHSYIFKSPCEAHVALLQRMLRDTTHGETMAVVMSMTMLGLGRFLHNPCRVQPQLEKLGFRVFSDYRLEEYADFLKGSILNENGDGFQSRVIYDAVGLAMGSSFSLPILLKVCDARFLLQHVLMKKTATQLSVTIGPSPDDRQLLMQTIYEHIVSGRLPELCQHPFLHCPQFLQEFGTFCRADENHLQQLLSSVDPVHEMPLLYWSLWSQSGHLAQWCIGLTDNETTTTLSAEDSVKVMYACALVLQDEQNQAQLALKGILQVVRETVKRQIAVLAPVALPLPSEELCMTEQALVTRNRVISQVQSGSVYYLGRPLLSLPNTLVGISMSRVGDVDTVISGIPDQKGSLAFRLLTDVEVDEKDEEGNTLLHVAASVGDMDAVTVAVKSGASLTIRNNMGLTPPQLATSRLNGLRSKKRGFSIFHFWKKKQMTKPNSLHEACKKGDKDAVKILLCSSATVHDKDSVGNTPLHAACMAGQTNIAALLISLGANVGALDMYGNTPLHDACRLGQHDIALYLVQNNAEVRKKNKKGRTPLQYAETYGHTEAAQRLKDTDRHLLNTAGNYLSSVIAWFVRWRSNRSRMQSAMSYLIILLFLRVAVDPLSVACRLGRTAYVDFLIQHGADVNARDTERVTPLHAAAWAGCAECVQRLIQHGADVNARNREGYTPLHSAARSGCTECARILIENGAHVNVLSDKGITPLHCAVMYGGTESVRLLIQHGADVNCRDDNWMTPLNMACISGQTEPARVLIQHGADVDRANDVSMTPLHHACMNGNTELARLLLQNTANVDAKDKNWKTPLHYACINDDVRLVLLLIQNKADVNLMDNNHKTPLHYASKYRRRTTAHLLMANNALVNREHKTIIIHLVEHAGRQQTLRATFVFYNHPKGNTERRFQSLSFGFLEKTEDSPLHYACWNGDAKTVKRLLEHGAVVDLNDTYGFTPLHYAEFSADAATIFLLKQKANAGIEPP</sequence>
<feature type="repeat" description="ANK" evidence="3">
    <location>
        <begin position="1118"/>
        <end position="1150"/>
    </location>
</feature>
<feature type="repeat" description="ANK" evidence="3">
    <location>
        <begin position="1534"/>
        <end position="1566"/>
    </location>
</feature>
<feature type="repeat" description="ANK" evidence="3">
    <location>
        <begin position="1236"/>
        <end position="1269"/>
    </location>
</feature>
<feature type="repeat" description="ANK" evidence="3">
    <location>
        <begin position="1270"/>
        <end position="1302"/>
    </location>
</feature>
<feature type="region of interest" description="Disordered" evidence="4">
    <location>
        <begin position="1"/>
        <end position="27"/>
    </location>
</feature>
<dbReference type="Proteomes" id="UP001519460">
    <property type="component" value="Unassembled WGS sequence"/>
</dbReference>
<dbReference type="PROSITE" id="PS50297">
    <property type="entry name" value="ANK_REP_REGION"/>
    <property type="match status" value="38"/>
</dbReference>
<feature type="repeat" description="ANK" evidence="3">
    <location>
        <begin position="2017"/>
        <end position="2049"/>
    </location>
</feature>
<feature type="repeat" description="ANK" evidence="3">
    <location>
        <begin position="986"/>
        <end position="1018"/>
    </location>
</feature>
<dbReference type="Pfam" id="PF12796">
    <property type="entry name" value="Ank_2"/>
    <property type="match status" value="15"/>
</dbReference>
<dbReference type="PRINTS" id="PR01415">
    <property type="entry name" value="ANKYRIN"/>
</dbReference>
<feature type="repeat" description="ANK" evidence="3">
    <location>
        <begin position="1435"/>
        <end position="1467"/>
    </location>
</feature>
<feature type="repeat" description="ANK" evidence="3">
    <location>
        <begin position="681"/>
        <end position="713"/>
    </location>
</feature>
<feature type="repeat" description="ANK" evidence="3">
    <location>
        <begin position="1018"/>
        <end position="1050"/>
    </location>
</feature>
<feature type="repeat" description="ANK" evidence="3">
    <location>
        <begin position="2855"/>
        <end position="2887"/>
    </location>
</feature>
<feature type="repeat" description="ANK" evidence="3">
    <location>
        <begin position="1303"/>
        <end position="1335"/>
    </location>
</feature>
<comment type="caution">
    <text evidence="6">The sequence shown here is derived from an EMBL/GenBank/DDBJ whole genome shotgun (WGS) entry which is preliminary data.</text>
</comment>
<feature type="repeat" description="ANK" evidence="3">
    <location>
        <begin position="1052"/>
        <end position="1084"/>
    </location>
</feature>
<dbReference type="InterPro" id="IPR002110">
    <property type="entry name" value="Ankyrin_rpt"/>
</dbReference>